<dbReference type="PANTHER" id="PTHR18896:SF57">
    <property type="entry name" value="PHOSPHOLIPASE D1"/>
    <property type="match status" value="1"/>
</dbReference>
<dbReference type="Ensembl" id="ENSCCRT00015034259.1">
    <property type="protein sequence ID" value="ENSCCRP00015033113.1"/>
    <property type="gene ID" value="ENSCCRG00015009330.1"/>
</dbReference>
<dbReference type="PANTHER" id="PTHR18896">
    <property type="entry name" value="PHOSPHOLIPASE D"/>
    <property type="match status" value="1"/>
</dbReference>
<proteinExistence type="inferred from homology"/>
<dbReference type="Pfam" id="PF00614">
    <property type="entry name" value="PLDc"/>
    <property type="match status" value="1"/>
</dbReference>
<dbReference type="GO" id="GO:0006654">
    <property type="term" value="P:phosphatidic acid biosynthetic process"/>
    <property type="evidence" value="ECO:0007669"/>
    <property type="project" value="InterPro"/>
</dbReference>
<evidence type="ECO:0000259" key="6">
    <source>
        <dbReference type="PROSITE" id="PS50035"/>
    </source>
</evidence>
<comment type="catalytic activity">
    <reaction evidence="5">
        <text>a 1,2-diacyl-sn-glycero-3-phosphocholine + H2O = a 1,2-diacyl-sn-glycero-3-phosphate + choline + H(+)</text>
        <dbReference type="Rhea" id="RHEA:14445"/>
        <dbReference type="ChEBI" id="CHEBI:15354"/>
        <dbReference type="ChEBI" id="CHEBI:15377"/>
        <dbReference type="ChEBI" id="CHEBI:15378"/>
        <dbReference type="ChEBI" id="CHEBI:57643"/>
        <dbReference type="ChEBI" id="CHEBI:58608"/>
        <dbReference type="EC" id="3.1.4.4"/>
    </reaction>
</comment>
<dbReference type="InterPro" id="IPR015679">
    <property type="entry name" value="PLipase_D_fam"/>
</dbReference>
<organism evidence="7 8">
    <name type="scientific">Cyprinus carpio</name>
    <name type="common">Common carp</name>
    <dbReference type="NCBI Taxonomy" id="7962"/>
    <lineage>
        <taxon>Eukaryota</taxon>
        <taxon>Metazoa</taxon>
        <taxon>Chordata</taxon>
        <taxon>Craniata</taxon>
        <taxon>Vertebrata</taxon>
        <taxon>Euteleostomi</taxon>
        <taxon>Actinopterygii</taxon>
        <taxon>Neopterygii</taxon>
        <taxon>Teleostei</taxon>
        <taxon>Ostariophysi</taxon>
        <taxon>Cypriniformes</taxon>
        <taxon>Cyprinidae</taxon>
        <taxon>Cyprininae</taxon>
        <taxon>Cyprinus</taxon>
    </lineage>
</organism>
<dbReference type="GO" id="GO:0032534">
    <property type="term" value="P:regulation of microvillus assembly"/>
    <property type="evidence" value="ECO:0007669"/>
    <property type="project" value="TreeGrafter"/>
</dbReference>
<name>A0A8C1U8D7_CYPCA</name>
<dbReference type="Pfam" id="PF13091">
    <property type="entry name" value="PLDc_2"/>
    <property type="match status" value="1"/>
</dbReference>
<dbReference type="FunFam" id="3.30.870.10:FF:000018">
    <property type="entry name" value="Phospholipase"/>
    <property type="match status" value="1"/>
</dbReference>
<dbReference type="InterPro" id="IPR036871">
    <property type="entry name" value="PX_dom_sf"/>
</dbReference>
<dbReference type="GO" id="GO:0009395">
    <property type="term" value="P:phospholipid catabolic process"/>
    <property type="evidence" value="ECO:0007669"/>
    <property type="project" value="TreeGrafter"/>
</dbReference>
<feature type="domain" description="PLD phosphodiesterase" evidence="6">
    <location>
        <begin position="678"/>
        <end position="705"/>
    </location>
</feature>
<dbReference type="AlphaFoldDB" id="A0A8C1U8D7"/>
<evidence type="ECO:0000256" key="1">
    <source>
        <dbReference type="ARBA" id="ARBA00022737"/>
    </source>
</evidence>
<dbReference type="SUPFAM" id="SSF64268">
    <property type="entry name" value="PX domain"/>
    <property type="match status" value="1"/>
</dbReference>
<dbReference type="EC" id="3.1.4.4" evidence="5"/>
<evidence type="ECO:0000256" key="3">
    <source>
        <dbReference type="ARBA" id="ARBA00022963"/>
    </source>
</evidence>
<dbReference type="InterPro" id="IPR016555">
    <property type="entry name" value="PLipase_D_euk"/>
</dbReference>
<keyword evidence="4" id="KW-0443">Lipid metabolism</keyword>
<dbReference type="SMART" id="SM00155">
    <property type="entry name" value="PLDc"/>
    <property type="match status" value="2"/>
</dbReference>
<dbReference type="Pfam" id="PF00169">
    <property type="entry name" value="PH"/>
    <property type="match status" value="1"/>
</dbReference>
<dbReference type="SUPFAM" id="SSF50729">
    <property type="entry name" value="PH domain-like"/>
    <property type="match status" value="1"/>
</dbReference>
<keyword evidence="3 5" id="KW-0442">Lipid degradation</keyword>
<dbReference type="FunFam" id="3.30.870.10:FF:000005">
    <property type="entry name" value="Phospholipase"/>
    <property type="match status" value="1"/>
</dbReference>
<sequence length="861" mass="99350">EMRHGNFTWLIKRKEKHFMELHRELRTYKTFLRIPLPSLCFPLQRQLEDYLNKLLKMPMYRNYHMEFIDVSQLSFIHDLGPKGLEGMVLKRSGGHRIPGLNCCGHSKMCYRWSKRWMVVKDSFLVLMKPDSGAISFVLLVDKVFDIKMETKDTETKHGVRIDCLCRTLVLKFTSYRHARWWGQAVDDFVRKYGSNFLKDHRFGSFANEQKNIPSKWYVNGKQYMEDVANALEEAEEEIFITDWWLSPEIFLKRPVVEGNRWRLDSILKRQAQKGVRIFVMLYKEVELALGINSEYSKRTLLQLHPNIKVMRHPDHVSSSVYLWAHHEKIVVIDQSVAFVGGIDLAYGRWDDVEHRLTDIGSVTRTLPVSTEVWEISYFILAVTLLKALLLWPLNHTVPARCTLTAKVCLPDSASTEAAQDLQADVIGLMGNTRFWHGKDYCNFVHKDWVQLDKPFDDFIDRHITPRMPWHDIASVVHGKAARDVARHFIQRWNFTKVRKSLSYPYLLPKSHTTANEIKYQVPGCTQTNVQVLRSASDWSAGIKYHEESIHTAYVNAIENSEHYIYIENQFFISCADNKVVHNKIGDAIAKRIIKAYRDGKKYRVYVVTPLLPGFEGNINTGGGSAIQAVMHFNYRTMIRGDCSIISQLKKEMGDQWINYISFGGLRTHAELEGKLVTELIYVHSKMLIADDNTVIIGSANINDRSMLGKRDSEVAVIFEDIHTVKSVMDGQEYQAGRFGLSLRLECFRMILGANTDPSIDVTDPISDQFYKEVWMTTAARNATIYQKVFRCLPSSDVRSILELDGFLSKPGLEKDDPARAQEELKKIRGFLVQFPLQFLSEQNLLPPIGSKEAMVPMDVWT</sequence>
<keyword evidence="2 5" id="KW-0378">Hydrolase</keyword>
<comment type="similarity">
    <text evidence="5">Belongs to the phospholipase D family.</text>
</comment>
<protein>
    <recommendedName>
        <fullName evidence="5">Phospholipase</fullName>
        <ecNumber evidence="5">3.1.4.4</ecNumber>
    </recommendedName>
</protein>
<reference evidence="7" key="1">
    <citation type="submission" date="2025-08" db="UniProtKB">
        <authorList>
            <consortium name="Ensembl"/>
        </authorList>
    </citation>
    <scope>IDENTIFICATION</scope>
</reference>
<keyword evidence="1" id="KW-0677">Repeat</keyword>
<dbReference type="PROSITE" id="PS50035">
    <property type="entry name" value="PLD"/>
    <property type="match status" value="2"/>
</dbReference>
<evidence type="ECO:0000256" key="5">
    <source>
        <dbReference type="PIRNR" id="PIRNR009376"/>
    </source>
</evidence>
<evidence type="ECO:0000313" key="8">
    <source>
        <dbReference type="Proteomes" id="UP000694700"/>
    </source>
</evidence>
<dbReference type="InterPro" id="IPR025202">
    <property type="entry name" value="PLD-like_dom"/>
</dbReference>
<dbReference type="PIRSF" id="PIRSF009376">
    <property type="entry name" value="Phospholipase_D_euk"/>
    <property type="match status" value="1"/>
</dbReference>
<dbReference type="InterPro" id="IPR001736">
    <property type="entry name" value="PLipase_D/transphosphatidylase"/>
</dbReference>
<accession>A0A8C1U8D7</accession>
<dbReference type="GO" id="GO:0035556">
    <property type="term" value="P:intracellular signal transduction"/>
    <property type="evidence" value="ECO:0007669"/>
    <property type="project" value="InterPro"/>
</dbReference>
<dbReference type="SMART" id="SM00233">
    <property type="entry name" value="PH"/>
    <property type="match status" value="1"/>
</dbReference>
<dbReference type="Proteomes" id="UP000694700">
    <property type="component" value="Unplaced"/>
</dbReference>
<evidence type="ECO:0000256" key="4">
    <source>
        <dbReference type="ARBA" id="ARBA00023098"/>
    </source>
</evidence>
<dbReference type="InterPro" id="IPR001849">
    <property type="entry name" value="PH_domain"/>
</dbReference>
<dbReference type="GO" id="GO:0004630">
    <property type="term" value="F:phospholipase D activity"/>
    <property type="evidence" value="ECO:0007669"/>
    <property type="project" value="UniProtKB-UniRule"/>
</dbReference>
<dbReference type="GO" id="GO:0035091">
    <property type="term" value="F:phosphatidylinositol binding"/>
    <property type="evidence" value="ECO:0007669"/>
    <property type="project" value="InterPro"/>
</dbReference>
<dbReference type="SUPFAM" id="SSF56024">
    <property type="entry name" value="Phospholipase D/nuclease"/>
    <property type="match status" value="2"/>
</dbReference>
<feature type="domain" description="PLD phosphodiesterase" evidence="6">
    <location>
        <begin position="321"/>
        <end position="348"/>
    </location>
</feature>
<dbReference type="FunFam" id="3.30.870.10:FF:000009">
    <property type="entry name" value="Phospholipase"/>
    <property type="match status" value="1"/>
</dbReference>
<dbReference type="CDD" id="cd01254">
    <property type="entry name" value="PH_PLD"/>
    <property type="match status" value="1"/>
</dbReference>
<evidence type="ECO:0000313" key="7">
    <source>
        <dbReference type="Ensembl" id="ENSCCRP00015033113.1"/>
    </source>
</evidence>
<evidence type="ECO:0000256" key="2">
    <source>
        <dbReference type="ARBA" id="ARBA00022801"/>
    </source>
</evidence>
<dbReference type="Gene3D" id="3.30.870.10">
    <property type="entry name" value="Endonuclease Chain A"/>
    <property type="match status" value="2"/>
</dbReference>
<dbReference type="GO" id="GO:0060627">
    <property type="term" value="P:regulation of vesicle-mediated transport"/>
    <property type="evidence" value="ECO:0007669"/>
    <property type="project" value="TreeGrafter"/>
</dbReference>